<evidence type="ECO:0000256" key="6">
    <source>
        <dbReference type="ARBA" id="ARBA00022741"/>
    </source>
</evidence>
<dbReference type="EMBL" id="PVWG01000038">
    <property type="protein sequence ID" value="PSB16686.1"/>
    <property type="molecule type" value="Genomic_DNA"/>
</dbReference>
<comment type="catalytic activity">
    <reaction evidence="16 17 19">
        <text>(6S)-NADPHX + ADP = AMP + phosphate + NADPH + H(+)</text>
        <dbReference type="Rhea" id="RHEA:32235"/>
        <dbReference type="ChEBI" id="CHEBI:15378"/>
        <dbReference type="ChEBI" id="CHEBI:43474"/>
        <dbReference type="ChEBI" id="CHEBI:57783"/>
        <dbReference type="ChEBI" id="CHEBI:64076"/>
        <dbReference type="ChEBI" id="CHEBI:456215"/>
        <dbReference type="ChEBI" id="CHEBI:456216"/>
        <dbReference type="EC" id="4.2.1.136"/>
    </reaction>
</comment>
<comment type="function">
    <text evidence="17">Catalyzes the dehydration of the S-form of NAD(P)HX at the expense of ADP, which is converted to AMP. Together with NAD(P)HX epimerase, which catalyzes the epimerization of the S- and R-forms, the enzyme allows the repair of both epimers of NAD(P)HX, a damaged form of NAD(P)H that is a result of enzymatic or heat-dependent hydration.</text>
</comment>
<protein>
    <recommendedName>
        <fullName evidence="19">Bifunctional NAD(P)H-hydrate repair enzyme</fullName>
    </recommendedName>
    <alternativeName>
        <fullName evidence="19">Nicotinamide nucleotide repair protein</fullName>
    </alternativeName>
    <domain>
        <recommendedName>
            <fullName evidence="19">ADP-dependent (S)-NAD(P)H-hydrate dehydratase</fullName>
            <ecNumber evidence="19">4.2.1.136</ecNumber>
        </recommendedName>
        <alternativeName>
            <fullName evidence="19">ADP-dependent NAD(P)HX dehydratase</fullName>
        </alternativeName>
    </domain>
    <domain>
        <recommendedName>
            <fullName evidence="19">NAD(P)H-hydrate epimerase</fullName>
            <ecNumber evidence="19">5.1.99.6</ecNumber>
        </recommendedName>
    </domain>
</protein>
<evidence type="ECO:0000256" key="18">
    <source>
        <dbReference type="HAMAP-Rule" id="MF_01966"/>
    </source>
</evidence>
<keyword evidence="7 17" id="KW-0067">ATP-binding</keyword>
<dbReference type="InterPro" id="IPR036652">
    <property type="entry name" value="YjeF_N_dom_sf"/>
</dbReference>
<gene>
    <name evidence="17" type="primary">nnrD</name>
    <name evidence="18" type="synonym">nnrE</name>
    <name evidence="22" type="ORF">C7B65_20805</name>
</gene>
<comment type="subunit">
    <text evidence="17">Homotetramer.</text>
</comment>
<dbReference type="GO" id="GO:0110051">
    <property type="term" value="P:metabolite repair"/>
    <property type="evidence" value="ECO:0007669"/>
    <property type="project" value="TreeGrafter"/>
</dbReference>
<feature type="domain" description="YjeF N-terminal" evidence="21">
    <location>
        <begin position="21"/>
        <end position="221"/>
    </location>
</feature>
<dbReference type="Pfam" id="PF03853">
    <property type="entry name" value="YjeF_N"/>
    <property type="match status" value="1"/>
</dbReference>
<dbReference type="EC" id="5.1.99.6" evidence="19"/>
<evidence type="ECO:0000256" key="1">
    <source>
        <dbReference type="ARBA" id="ARBA00000013"/>
    </source>
</evidence>
<dbReference type="PANTHER" id="PTHR12592">
    <property type="entry name" value="ATP-DEPENDENT (S)-NAD(P)H-HYDRATE DEHYDRATASE FAMILY MEMBER"/>
    <property type="match status" value="1"/>
</dbReference>
<keyword evidence="23" id="KW-1185">Reference proteome</keyword>
<dbReference type="HAMAP" id="MF_01965">
    <property type="entry name" value="NADHX_dehydratase"/>
    <property type="match status" value="1"/>
</dbReference>
<comment type="catalytic activity">
    <reaction evidence="1 18 19">
        <text>(6R)-NADHX = (6S)-NADHX</text>
        <dbReference type="Rhea" id="RHEA:32215"/>
        <dbReference type="ChEBI" id="CHEBI:64074"/>
        <dbReference type="ChEBI" id="CHEBI:64075"/>
        <dbReference type="EC" id="5.1.99.6"/>
    </reaction>
</comment>
<feature type="binding site" evidence="17">
    <location>
        <position position="339"/>
    </location>
    <ligand>
        <name>(6S)-NADPHX</name>
        <dbReference type="ChEBI" id="CHEBI:64076"/>
    </ligand>
</feature>
<sequence>MISPQDRLEQIQRIIVTAEQMRSIESRVFAAGMPIAALMEKVASKLAHRIAALYPLPNPRRVGILVGPGHNGGDALVVARELHFKGYEVMLCCPVSKLKELTEGHLRYATSLEIPCHPQIESLQTCDLLIDGLFGFGLERSLTDPIAPLIEQVNHWHQPILSIDLPSGLHTDTGKVLGVAIRATQTLCLGLWKLGLLQEEALEHVGSAELIDLDLPLTDVLAVVGDSPLVQRGTAQAAIATLPLSRPPTTHKYKMGHLLLVCGSRRYAGGALLTGLGARASGVGMLSIAAPESLKPALSAQLPEALIIDCPETPEGAITAFPSSFSLDSSFDAIACGPGLTSDATAIVEQILASQCPLVLDADGLNILAQQGTIPTLQNRQAPTILTPHLGEFKRLFPDSTVTECRVTAVQRAAQQTGAIVLLKGARVAIADAQGNTRINPESTPALARGGSGDVLTGLMGGLVAQAIAKLPKETSEDLRTSSISVDLIQSGAWWHAQAGILAAQERTELGVDAYTLTQFLIPALRQQVDAADSKTFSN</sequence>
<dbReference type="OrthoDB" id="9806925at2"/>
<dbReference type="SUPFAM" id="SSF53613">
    <property type="entry name" value="Ribokinase-like"/>
    <property type="match status" value="1"/>
</dbReference>
<evidence type="ECO:0000313" key="22">
    <source>
        <dbReference type="EMBL" id="PSB16686.1"/>
    </source>
</evidence>
<keyword evidence="8 17" id="KW-0521">NADP</keyword>
<reference evidence="22 23" key="1">
    <citation type="submission" date="2018-02" db="EMBL/GenBank/DDBJ databases">
        <authorList>
            <person name="Cohen D.B."/>
            <person name="Kent A.D."/>
        </authorList>
    </citation>
    <scope>NUCLEOTIDE SEQUENCE [LARGE SCALE GENOMIC DNA]</scope>
    <source>
        <strain evidence="22 23">ULC007</strain>
    </source>
</reference>
<dbReference type="RefSeq" id="WP_073074441.1">
    <property type="nucleotide sequence ID" value="NZ_MPPI01000037.1"/>
</dbReference>
<evidence type="ECO:0000256" key="14">
    <source>
        <dbReference type="ARBA" id="ARBA00025153"/>
    </source>
</evidence>
<evidence type="ECO:0000256" key="8">
    <source>
        <dbReference type="ARBA" id="ARBA00022857"/>
    </source>
</evidence>
<evidence type="ECO:0000256" key="13">
    <source>
        <dbReference type="ARBA" id="ARBA00023268"/>
    </source>
</evidence>
<feature type="binding site" evidence="17">
    <location>
        <position position="454"/>
    </location>
    <ligand>
        <name>(6S)-NADPHX</name>
        <dbReference type="ChEBI" id="CHEBI:64076"/>
    </ligand>
</feature>
<dbReference type="InterPro" id="IPR000631">
    <property type="entry name" value="CARKD"/>
</dbReference>
<dbReference type="GO" id="GO:0052856">
    <property type="term" value="F:NAD(P)HX epimerase activity"/>
    <property type="evidence" value="ECO:0007669"/>
    <property type="project" value="UniProtKB-UniRule"/>
</dbReference>
<dbReference type="Gene3D" id="3.40.1190.20">
    <property type="match status" value="1"/>
</dbReference>
<keyword evidence="6 17" id="KW-0547">Nucleotide-binding</keyword>
<evidence type="ECO:0000256" key="4">
    <source>
        <dbReference type="ARBA" id="ARBA00009524"/>
    </source>
</evidence>
<evidence type="ECO:0000256" key="9">
    <source>
        <dbReference type="ARBA" id="ARBA00022958"/>
    </source>
</evidence>
<comment type="similarity">
    <text evidence="17">Belongs to the NnrD/CARKD family.</text>
</comment>
<dbReference type="GO" id="GO:0046872">
    <property type="term" value="F:metal ion binding"/>
    <property type="evidence" value="ECO:0007669"/>
    <property type="project" value="UniProtKB-UniRule"/>
</dbReference>
<feature type="binding site" evidence="18">
    <location>
        <begin position="135"/>
        <end position="141"/>
    </location>
    <ligand>
        <name>(6S)-NADPHX</name>
        <dbReference type="ChEBI" id="CHEBI:64076"/>
    </ligand>
</feature>
<evidence type="ECO:0000259" key="21">
    <source>
        <dbReference type="PROSITE" id="PS51385"/>
    </source>
</evidence>
<comment type="cofactor">
    <cofactor evidence="17">
        <name>Mg(2+)</name>
        <dbReference type="ChEBI" id="CHEBI:18420"/>
    </cofactor>
</comment>
<dbReference type="GO" id="GO:0046496">
    <property type="term" value="P:nicotinamide nucleotide metabolic process"/>
    <property type="evidence" value="ECO:0007669"/>
    <property type="project" value="UniProtKB-UniRule"/>
</dbReference>
<feature type="binding site" evidence="18">
    <location>
        <position position="164"/>
    </location>
    <ligand>
        <name>(6S)-NADPHX</name>
        <dbReference type="ChEBI" id="CHEBI:64076"/>
    </ligand>
</feature>
<dbReference type="InterPro" id="IPR004443">
    <property type="entry name" value="YjeF_N_dom"/>
</dbReference>
<dbReference type="NCBIfam" id="TIGR00197">
    <property type="entry name" value="yjeF_nterm"/>
    <property type="match status" value="1"/>
</dbReference>
<dbReference type="PROSITE" id="PS51383">
    <property type="entry name" value="YJEF_C_3"/>
    <property type="match status" value="1"/>
</dbReference>
<evidence type="ECO:0000256" key="16">
    <source>
        <dbReference type="ARBA" id="ARBA00049209"/>
    </source>
</evidence>
<dbReference type="NCBIfam" id="TIGR00196">
    <property type="entry name" value="yjeF_cterm"/>
    <property type="match status" value="1"/>
</dbReference>
<evidence type="ECO:0000256" key="7">
    <source>
        <dbReference type="ARBA" id="ARBA00022840"/>
    </source>
</evidence>
<evidence type="ECO:0000256" key="19">
    <source>
        <dbReference type="PIRNR" id="PIRNR017184"/>
    </source>
</evidence>
<dbReference type="EC" id="4.2.1.136" evidence="19"/>
<evidence type="ECO:0000256" key="12">
    <source>
        <dbReference type="ARBA" id="ARBA00023239"/>
    </source>
</evidence>
<dbReference type="InterPro" id="IPR030677">
    <property type="entry name" value="Nnr"/>
</dbReference>
<dbReference type="GO" id="GO:0052855">
    <property type="term" value="F:ADP-dependent NAD(P)H-hydrate dehydratase activity"/>
    <property type="evidence" value="ECO:0007669"/>
    <property type="project" value="UniProtKB-UniRule"/>
</dbReference>
<proteinExistence type="inferred from homology"/>
<feature type="binding site" evidence="17">
    <location>
        <position position="453"/>
    </location>
    <ligand>
        <name>AMP</name>
        <dbReference type="ChEBI" id="CHEBI:456215"/>
    </ligand>
</feature>
<feature type="binding site" evidence="18">
    <location>
        <position position="71"/>
    </location>
    <ligand>
        <name>K(+)</name>
        <dbReference type="ChEBI" id="CHEBI:29103"/>
    </ligand>
</feature>
<comment type="catalytic activity">
    <reaction evidence="15 17 19">
        <text>(6S)-NADHX + ADP = AMP + phosphate + NADH + H(+)</text>
        <dbReference type="Rhea" id="RHEA:32223"/>
        <dbReference type="ChEBI" id="CHEBI:15378"/>
        <dbReference type="ChEBI" id="CHEBI:43474"/>
        <dbReference type="ChEBI" id="CHEBI:57945"/>
        <dbReference type="ChEBI" id="CHEBI:64074"/>
        <dbReference type="ChEBI" id="CHEBI:456215"/>
        <dbReference type="ChEBI" id="CHEBI:456216"/>
        <dbReference type="EC" id="4.2.1.136"/>
    </reaction>
</comment>
<feature type="domain" description="YjeF C-terminal" evidence="20">
    <location>
        <begin position="235"/>
        <end position="528"/>
    </location>
</feature>
<dbReference type="AlphaFoldDB" id="A0A2T1D8D1"/>
<keyword evidence="5 18" id="KW-0479">Metal-binding</keyword>
<evidence type="ECO:0000256" key="10">
    <source>
        <dbReference type="ARBA" id="ARBA00023027"/>
    </source>
</evidence>
<evidence type="ECO:0000256" key="11">
    <source>
        <dbReference type="ARBA" id="ARBA00023235"/>
    </source>
</evidence>
<dbReference type="PROSITE" id="PS01050">
    <property type="entry name" value="YJEF_C_2"/>
    <property type="match status" value="1"/>
</dbReference>
<evidence type="ECO:0000256" key="17">
    <source>
        <dbReference type="HAMAP-Rule" id="MF_01965"/>
    </source>
</evidence>
<accession>A0A2T1D8D1</accession>
<dbReference type="GO" id="GO:0005524">
    <property type="term" value="F:ATP binding"/>
    <property type="evidence" value="ECO:0007669"/>
    <property type="project" value="UniProtKB-UniRule"/>
</dbReference>
<comment type="similarity">
    <text evidence="3 19">In the N-terminal section; belongs to the NnrE/AIBP family.</text>
</comment>
<comment type="catalytic activity">
    <reaction evidence="2 18 19">
        <text>(6R)-NADPHX = (6S)-NADPHX</text>
        <dbReference type="Rhea" id="RHEA:32227"/>
        <dbReference type="ChEBI" id="CHEBI:64076"/>
        <dbReference type="ChEBI" id="CHEBI:64077"/>
        <dbReference type="EC" id="5.1.99.6"/>
    </reaction>
</comment>
<dbReference type="HAMAP" id="MF_01966">
    <property type="entry name" value="NADHX_epimerase"/>
    <property type="match status" value="1"/>
</dbReference>
<evidence type="ECO:0000256" key="5">
    <source>
        <dbReference type="ARBA" id="ARBA00022723"/>
    </source>
</evidence>
<dbReference type="SUPFAM" id="SSF64153">
    <property type="entry name" value="YjeF N-terminal domain-like"/>
    <property type="match status" value="1"/>
</dbReference>
<evidence type="ECO:0000259" key="20">
    <source>
        <dbReference type="PROSITE" id="PS51383"/>
    </source>
</evidence>
<dbReference type="CDD" id="cd01171">
    <property type="entry name" value="YXKO-related"/>
    <property type="match status" value="1"/>
</dbReference>
<dbReference type="PROSITE" id="PS51385">
    <property type="entry name" value="YJEF_N"/>
    <property type="match status" value="1"/>
</dbReference>
<dbReference type="Gene3D" id="3.40.50.10260">
    <property type="entry name" value="YjeF N-terminal domain"/>
    <property type="match status" value="1"/>
</dbReference>
<comment type="cofactor">
    <cofactor evidence="18 19">
        <name>K(+)</name>
        <dbReference type="ChEBI" id="CHEBI:29103"/>
    </cofactor>
    <text evidence="18 19">Binds 1 potassium ion per subunit.</text>
</comment>
<comment type="similarity">
    <text evidence="18">Belongs to the NnrE/AIBP family.</text>
</comment>
<feature type="binding site" evidence="18">
    <location>
        <begin position="70"/>
        <end position="74"/>
    </location>
    <ligand>
        <name>(6S)-NADPHX</name>
        <dbReference type="ChEBI" id="CHEBI:64076"/>
    </ligand>
</feature>
<comment type="similarity">
    <text evidence="4 19">In the C-terminal section; belongs to the NnrD/CARKD family.</text>
</comment>
<reference evidence="22 23" key="2">
    <citation type="submission" date="2018-03" db="EMBL/GenBank/DDBJ databases">
        <title>The ancient ancestry and fast evolution of plastids.</title>
        <authorList>
            <person name="Moore K.R."/>
            <person name="Magnabosco C."/>
            <person name="Momper L."/>
            <person name="Gold D.A."/>
            <person name="Bosak T."/>
            <person name="Fournier G.P."/>
        </authorList>
    </citation>
    <scope>NUCLEOTIDE SEQUENCE [LARGE SCALE GENOMIC DNA]</scope>
    <source>
        <strain evidence="22 23">ULC007</strain>
    </source>
</reference>
<comment type="function">
    <text evidence="14 19">Bifunctional enzyme that catalyzes the epimerization of the S- and R-forms of NAD(P)HX and the dehydration of the S-form of NAD(P)HX at the expense of ADP, which is converted to AMP. This allows the repair of both epimers of NAD(P)HX, a damaged form of NAD(P)H that is a result of enzymatic or heat-dependent hydration.</text>
</comment>
<feature type="binding site" evidence="18">
    <location>
        <position position="167"/>
    </location>
    <ligand>
        <name>K(+)</name>
        <dbReference type="ChEBI" id="CHEBI:29103"/>
    </ligand>
</feature>
<comment type="caution">
    <text evidence="17">Lacks conserved residue(s) required for the propagation of feature annotation.</text>
</comment>
<dbReference type="STRING" id="1920490.GCA_001895925_00025"/>
<evidence type="ECO:0000313" key="23">
    <source>
        <dbReference type="Proteomes" id="UP000238634"/>
    </source>
</evidence>
<feature type="binding site" evidence="18">
    <location>
        <position position="131"/>
    </location>
    <ligand>
        <name>K(+)</name>
        <dbReference type="ChEBI" id="CHEBI:29103"/>
    </ligand>
</feature>
<keyword evidence="11 18" id="KW-0413">Isomerase</keyword>
<comment type="function">
    <text evidence="18">Catalyzes the epimerization of the S- and R-forms of NAD(P)HX, a damaged form of NAD(P)H that is a result of enzymatic or heat-dependent hydration. This is a prerequisite for the S-specific NAD(P)H-hydrate dehydratase to allow the repair of both epimers of NAD(P)HX.</text>
</comment>
<evidence type="ECO:0000256" key="3">
    <source>
        <dbReference type="ARBA" id="ARBA00006001"/>
    </source>
</evidence>
<dbReference type="InterPro" id="IPR017953">
    <property type="entry name" value="Carbohydrate_kinase_pred_CS"/>
</dbReference>
<keyword evidence="12 17" id="KW-0456">Lyase</keyword>
<comment type="caution">
    <text evidence="22">The sequence shown here is derived from an EMBL/GenBank/DDBJ whole genome shotgun (WGS) entry which is preliminary data.</text>
</comment>
<dbReference type="PIRSF" id="PIRSF017184">
    <property type="entry name" value="Nnr"/>
    <property type="match status" value="1"/>
</dbReference>
<organism evidence="22 23">
    <name type="scientific">Phormidesmis priestleyi ULC007</name>
    <dbReference type="NCBI Taxonomy" id="1920490"/>
    <lineage>
        <taxon>Bacteria</taxon>
        <taxon>Bacillati</taxon>
        <taxon>Cyanobacteriota</taxon>
        <taxon>Cyanophyceae</taxon>
        <taxon>Leptolyngbyales</taxon>
        <taxon>Leptolyngbyaceae</taxon>
        <taxon>Phormidesmis</taxon>
    </lineage>
</organism>
<feature type="binding site" evidence="17">
    <location>
        <position position="389"/>
    </location>
    <ligand>
        <name>(6S)-NADPHX</name>
        <dbReference type="ChEBI" id="CHEBI:64076"/>
    </ligand>
</feature>
<evidence type="ECO:0000256" key="15">
    <source>
        <dbReference type="ARBA" id="ARBA00048238"/>
    </source>
</evidence>
<dbReference type="PANTHER" id="PTHR12592:SF0">
    <property type="entry name" value="ATP-DEPENDENT (S)-NAD(P)H-HYDRATE DEHYDRATASE"/>
    <property type="match status" value="1"/>
</dbReference>
<evidence type="ECO:0000256" key="2">
    <source>
        <dbReference type="ARBA" id="ARBA00000909"/>
    </source>
</evidence>
<keyword evidence="13" id="KW-0511">Multifunctional enzyme</keyword>
<dbReference type="InterPro" id="IPR029056">
    <property type="entry name" value="Ribokinase-like"/>
</dbReference>
<dbReference type="Proteomes" id="UP000238634">
    <property type="component" value="Unassembled WGS sequence"/>
</dbReference>
<dbReference type="Pfam" id="PF01256">
    <property type="entry name" value="Carb_kinase"/>
    <property type="match status" value="1"/>
</dbReference>
<keyword evidence="10 17" id="KW-0520">NAD</keyword>
<keyword evidence="9 18" id="KW-0630">Potassium</keyword>
<name>A0A2T1D8D1_9CYAN</name>